<evidence type="ECO:0000256" key="3">
    <source>
        <dbReference type="PIRSR" id="PIRSR603564-2"/>
    </source>
</evidence>
<dbReference type="InterPro" id="IPR020084">
    <property type="entry name" value="NUDIX_hydrolase_CS"/>
</dbReference>
<protein>
    <submittedName>
        <fullName evidence="6">dATP pyrophosphohydrolase</fullName>
        <ecNumber evidence="6">3.6.1.-</ecNumber>
    </submittedName>
</protein>
<evidence type="ECO:0000256" key="4">
    <source>
        <dbReference type="RuleBase" id="RU003476"/>
    </source>
</evidence>
<dbReference type="PRINTS" id="PR01404">
    <property type="entry name" value="NPPPHYDRLASE"/>
</dbReference>
<dbReference type="SUPFAM" id="SSF55811">
    <property type="entry name" value="Nudix"/>
    <property type="match status" value="1"/>
</dbReference>
<accession>A0A3S5B695</accession>
<dbReference type="GO" id="GO:0046872">
    <property type="term" value="F:metal ion binding"/>
    <property type="evidence" value="ECO:0007669"/>
    <property type="project" value="UniProtKB-KW"/>
</dbReference>
<dbReference type="EC" id="3.6.1.-" evidence="6"/>
<feature type="binding site" evidence="3">
    <location>
        <position position="58"/>
    </location>
    <ligand>
        <name>Mg(2+)</name>
        <dbReference type="ChEBI" id="CHEBI:18420"/>
    </ligand>
</feature>
<feature type="binding site" evidence="3">
    <location>
        <position position="54"/>
    </location>
    <ligand>
        <name>Mg(2+)</name>
        <dbReference type="ChEBI" id="CHEBI:18420"/>
    </ligand>
</feature>
<sequence>MNKPLKQPVSVLVVLHDGQNRILLIERAANPGFWQSVTGSIEMGEMPQQTALREVWEETGIRLSEQVLNDWQQTNVYEIYHHWRHRYPEGITHNTEHVFSACIPADTPVCLNPDEHAAYQWLPAEAAAEKVFSPSNRQAILDLHKHR</sequence>
<name>A0A3S5B695_9NEIS</name>
<reference evidence="6 7" key="1">
    <citation type="submission" date="2018-12" db="EMBL/GenBank/DDBJ databases">
        <authorList>
            <consortium name="Pathogen Informatics"/>
        </authorList>
    </citation>
    <scope>NUCLEOTIDE SEQUENCE [LARGE SCALE GENOMIC DNA]</scope>
    <source>
        <strain evidence="6 7">NCTC12742</strain>
    </source>
</reference>
<organism evidence="6 7">
    <name type="scientific">Neisseria weaveri</name>
    <dbReference type="NCBI Taxonomy" id="28091"/>
    <lineage>
        <taxon>Bacteria</taxon>
        <taxon>Pseudomonadati</taxon>
        <taxon>Pseudomonadota</taxon>
        <taxon>Betaproteobacteria</taxon>
        <taxon>Neisseriales</taxon>
        <taxon>Neisseriaceae</taxon>
        <taxon>Neisseria</taxon>
    </lineage>
</organism>
<keyword evidence="1 4" id="KW-0378">Hydrolase</keyword>
<dbReference type="Gene3D" id="3.90.79.10">
    <property type="entry name" value="Nucleoside Triphosphate Pyrophosphohydrolase"/>
    <property type="match status" value="1"/>
</dbReference>
<feature type="binding site" evidence="2">
    <location>
        <position position="133"/>
    </location>
    <ligand>
        <name>substrate</name>
    </ligand>
</feature>
<dbReference type="InterPro" id="IPR003564">
    <property type="entry name" value="DHNTPase"/>
</dbReference>
<dbReference type="PRINTS" id="PR00502">
    <property type="entry name" value="NUDIXFAMILY"/>
</dbReference>
<dbReference type="GO" id="GO:0019177">
    <property type="term" value="F:dihydroneopterin triphosphate pyrophosphohydrolase activity"/>
    <property type="evidence" value="ECO:0007669"/>
    <property type="project" value="InterPro"/>
</dbReference>
<keyword evidence="3" id="KW-0460">Magnesium</keyword>
<keyword evidence="3" id="KW-0479">Metal-binding</keyword>
<comment type="similarity">
    <text evidence="4">Belongs to the Nudix hydrolase family.</text>
</comment>
<keyword evidence="7" id="KW-1185">Reference proteome</keyword>
<dbReference type="EMBL" id="LR134533">
    <property type="protein sequence ID" value="VEJ52101.1"/>
    <property type="molecule type" value="Genomic_DNA"/>
</dbReference>
<evidence type="ECO:0000259" key="5">
    <source>
        <dbReference type="PROSITE" id="PS51462"/>
    </source>
</evidence>
<feature type="binding site" evidence="2">
    <location>
        <position position="27"/>
    </location>
    <ligand>
        <name>substrate</name>
    </ligand>
</feature>
<feature type="binding site" evidence="2">
    <location>
        <position position="6"/>
    </location>
    <ligand>
        <name>substrate</name>
    </ligand>
</feature>
<evidence type="ECO:0000256" key="2">
    <source>
        <dbReference type="PIRSR" id="PIRSR603564-1"/>
    </source>
</evidence>
<feature type="binding site" evidence="3">
    <location>
        <position position="115"/>
    </location>
    <ligand>
        <name>Mg(2+)</name>
        <dbReference type="ChEBI" id="CHEBI:18420"/>
    </ligand>
</feature>
<feature type="domain" description="Nudix hydrolase" evidence="5">
    <location>
        <begin position="4"/>
        <end position="144"/>
    </location>
</feature>
<dbReference type="AlphaFoldDB" id="A0A3S5B695"/>
<dbReference type="PANTHER" id="PTHR43736:SF1">
    <property type="entry name" value="DIHYDRONEOPTERIN TRIPHOSPHATE DIPHOSPHATASE"/>
    <property type="match status" value="1"/>
</dbReference>
<feature type="binding site" evidence="2">
    <location>
        <position position="38"/>
    </location>
    <ligand>
        <name>substrate</name>
    </ligand>
</feature>
<comment type="cofactor">
    <cofactor evidence="3">
        <name>Mg(2+)</name>
        <dbReference type="ChEBI" id="CHEBI:18420"/>
    </cofactor>
    <text evidence="3">Binds 1 Mg(2+) ion per subunit.</text>
</comment>
<dbReference type="Pfam" id="PF00293">
    <property type="entry name" value="NUDIX"/>
    <property type="match status" value="1"/>
</dbReference>
<dbReference type="KEGG" id="nwe:SAMEA3174300_0582"/>
<dbReference type="InterPro" id="IPR020476">
    <property type="entry name" value="Nudix_hydrolase"/>
</dbReference>
<dbReference type="CDD" id="cd04664">
    <property type="entry name" value="NUDIX_DHNTPase_like"/>
    <property type="match status" value="1"/>
</dbReference>
<dbReference type="Proteomes" id="UP000272771">
    <property type="component" value="Chromosome"/>
</dbReference>
<dbReference type="PROSITE" id="PS00893">
    <property type="entry name" value="NUDIX_BOX"/>
    <property type="match status" value="1"/>
</dbReference>
<dbReference type="OrthoDB" id="7066556at2"/>
<dbReference type="GO" id="GO:0046656">
    <property type="term" value="P:folic acid biosynthetic process"/>
    <property type="evidence" value="ECO:0007669"/>
    <property type="project" value="InterPro"/>
</dbReference>
<dbReference type="STRING" id="28091.SAMEA3174300_00582"/>
<evidence type="ECO:0000256" key="1">
    <source>
        <dbReference type="ARBA" id="ARBA00022801"/>
    </source>
</evidence>
<dbReference type="InterPro" id="IPR000086">
    <property type="entry name" value="NUDIX_hydrolase_dom"/>
</dbReference>
<dbReference type="PANTHER" id="PTHR43736">
    <property type="entry name" value="ADP-RIBOSE PYROPHOSPHATASE"/>
    <property type="match status" value="1"/>
</dbReference>
<gene>
    <name evidence="6" type="primary">ntpA</name>
    <name evidence="6" type="ORF">NCTC12742_02015</name>
</gene>
<dbReference type="InterPro" id="IPR015797">
    <property type="entry name" value="NUDIX_hydrolase-like_dom_sf"/>
</dbReference>
<evidence type="ECO:0000313" key="6">
    <source>
        <dbReference type="EMBL" id="VEJ52101.1"/>
    </source>
</evidence>
<dbReference type="NCBIfam" id="NF006961">
    <property type="entry name" value="PRK09438.1"/>
    <property type="match status" value="1"/>
</dbReference>
<evidence type="ECO:0000313" key="7">
    <source>
        <dbReference type="Proteomes" id="UP000272771"/>
    </source>
</evidence>
<dbReference type="PROSITE" id="PS51462">
    <property type="entry name" value="NUDIX"/>
    <property type="match status" value="1"/>
</dbReference>
<dbReference type="GO" id="GO:0008828">
    <property type="term" value="F:dATP diphosphatase activity"/>
    <property type="evidence" value="ECO:0007669"/>
    <property type="project" value="InterPro"/>
</dbReference>
<proteinExistence type="inferred from homology"/>
<dbReference type="RefSeq" id="WP_004283426.1">
    <property type="nucleotide sequence ID" value="NZ_CAUJRG010000008.1"/>
</dbReference>